<dbReference type="InterPro" id="IPR041633">
    <property type="entry name" value="Polbeta"/>
</dbReference>
<dbReference type="SUPFAM" id="SSF81301">
    <property type="entry name" value="Nucleotidyltransferase"/>
    <property type="match status" value="1"/>
</dbReference>
<name>A0A101INS1_9EURY</name>
<dbReference type="Pfam" id="PF18765">
    <property type="entry name" value="Polbeta"/>
    <property type="match status" value="1"/>
</dbReference>
<feature type="domain" description="Polymerase beta nucleotidyltransferase" evidence="1">
    <location>
        <begin position="27"/>
        <end position="107"/>
    </location>
</feature>
<organism evidence="2 3">
    <name type="scientific">Methanoculleus marisnigri</name>
    <dbReference type="NCBI Taxonomy" id="2198"/>
    <lineage>
        <taxon>Archaea</taxon>
        <taxon>Methanobacteriati</taxon>
        <taxon>Methanobacteriota</taxon>
        <taxon>Stenosarchaea group</taxon>
        <taxon>Methanomicrobia</taxon>
        <taxon>Methanomicrobiales</taxon>
        <taxon>Methanomicrobiaceae</taxon>
        <taxon>Methanoculleus</taxon>
    </lineage>
</organism>
<dbReference type="Proteomes" id="UP000054598">
    <property type="component" value="Unassembled WGS sequence"/>
</dbReference>
<gene>
    <name evidence="2" type="ORF">XE10_2024</name>
</gene>
<dbReference type="InterPro" id="IPR043519">
    <property type="entry name" value="NT_sf"/>
</dbReference>
<proteinExistence type="predicted"/>
<protein>
    <submittedName>
        <fullName evidence="2">DNA polymerase beta domain protein region</fullName>
    </submittedName>
</protein>
<reference evidence="3" key="1">
    <citation type="journal article" date="2015" name="MBio">
        <title>Genome-Resolved Metagenomic Analysis Reveals Roles for Candidate Phyla and Other Microbial Community Members in Biogeochemical Transformations in Oil Reservoirs.</title>
        <authorList>
            <person name="Hu P."/>
            <person name="Tom L."/>
            <person name="Singh A."/>
            <person name="Thomas B.C."/>
            <person name="Baker B.J."/>
            <person name="Piceno Y.M."/>
            <person name="Andersen G.L."/>
            <person name="Banfield J.F."/>
        </authorList>
    </citation>
    <scope>NUCLEOTIDE SEQUENCE [LARGE SCALE GENOMIC DNA]</scope>
</reference>
<sequence>MYWKAVLIQKITEEEILATGIRSVAEDLRSRDGVLALILFGSAARNQQRPFSDIDLCIVTSGMVPEKEHLDLKSYGSHTIEIHLLDELPLAIRFRVVSEGKLVFCKDALALHRVVADTVRQYLDGAWFIDLHSRHAIGISR</sequence>
<dbReference type="Gene3D" id="3.30.460.10">
    <property type="entry name" value="Beta Polymerase, domain 2"/>
    <property type="match status" value="1"/>
</dbReference>
<evidence type="ECO:0000313" key="3">
    <source>
        <dbReference type="Proteomes" id="UP000054598"/>
    </source>
</evidence>
<dbReference type="PANTHER" id="PTHR43852:SF3">
    <property type="entry name" value="NUCLEOTIDYLTRANSFERASE"/>
    <property type="match status" value="1"/>
</dbReference>
<dbReference type="CDD" id="cd05403">
    <property type="entry name" value="NT_KNTase_like"/>
    <property type="match status" value="1"/>
</dbReference>
<dbReference type="EMBL" id="LGHE01000320">
    <property type="protein sequence ID" value="KUK98554.1"/>
    <property type="molecule type" value="Genomic_DNA"/>
</dbReference>
<dbReference type="AlphaFoldDB" id="A0A101INS1"/>
<evidence type="ECO:0000259" key="1">
    <source>
        <dbReference type="Pfam" id="PF18765"/>
    </source>
</evidence>
<dbReference type="InterPro" id="IPR052930">
    <property type="entry name" value="TA_antitoxin_MntA"/>
</dbReference>
<comment type="caution">
    <text evidence="2">The sequence shown here is derived from an EMBL/GenBank/DDBJ whole genome shotgun (WGS) entry which is preliminary data.</text>
</comment>
<dbReference type="PANTHER" id="PTHR43852">
    <property type="entry name" value="NUCLEOTIDYLTRANSFERASE"/>
    <property type="match status" value="1"/>
</dbReference>
<dbReference type="PATRIC" id="fig|2198.3.peg.127"/>
<accession>A0A101INS1</accession>
<evidence type="ECO:0000313" key="2">
    <source>
        <dbReference type="EMBL" id="KUK98554.1"/>
    </source>
</evidence>